<evidence type="ECO:0000313" key="3">
    <source>
        <dbReference type="Proteomes" id="UP001234216"/>
    </source>
</evidence>
<dbReference type="AlphaFoldDB" id="A0AAW8F403"/>
<dbReference type="EMBL" id="JAUSZV010000005">
    <property type="protein sequence ID" value="MDQ0904892.1"/>
    <property type="molecule type" value="Genomic_DNA"/>
</dbReference>
<keyword evidence="1" id="KW-0472">Membrane</keyword>
<dbReference type="Proteomes" id="UP001234216">
    <property type="component" value="Unassembled WGS sequence"/>
</dbReference>
<feature type="transmembrane region" description="Helical" evidence="1">
    <location>
        <begin position="63"/>
        <end position="81"/>
    </location>
</feature>
<keyword evidence="1" id="KW-1133">Transmembrane helix</keyword>
<protein>
    <submittedName>
        <fullName evidence="2">Uncharacterized protein</fullName>
    </submittedName>
</protein>
<sequence length="207" mass="21716">MNDDELLARLRAADPAVTASAPASDINRLVEAAMTADNQTRRTPSATRAVTPIDRTARRSRRIAFAAAAVVVLVMGAGAVWQTGADHGAGGAQQTAPLALTLDGETSAKCMEPTPDLLRTFEIAFEGSVTSRNGDQVVFRIDHWFRGGDADTAQLTNDGADGGSETLAFEIGQRYLVTAQDGVVPVCGGTNIATAEGTALFHRAFDK</sequence>
<comment type="caution">
    <text evidence="2">The sequence shown here is derived from an EMBL/GenBank/DDBJ whole genome shotgun (WGS) entry which is preliminary data.</text>
</comment>
<gene>
    <name evidence="2" type="ORF">QFZ22_000877</name>
</gene>
<evidence type="ECO:0000256" key="1">
    <source>
        <dbReference type="SAM" id="Phobius"/>
    </source>
</evidence>
<name>A0AAW8F403_9ACTN</name>
<organism evidence="2 3">
    <name type="scientific">Streptomyces canus</name>
    <dbReference type="NCBI Taxonomy" id="58343"/>
    <lineage>
        <taxon>Bacteria</taxon>
        <taxon>Bacillati</taxon>
        <taxon>Actinomycetota</taxon>
        <taxon>Actinomycetes</taxon>
        <taxon>Kitasatosporales</taxon>
        <taxon>Streptomycetaceae</taxon>
        <taxon>Streptomyces</taxon>
        <taxon>Streptomyces aurantiacus group</taxon>
    </lineage>
</organism>
<evidence type="ECO:0000313" key="2">
    <source>
        <dbReference type="EMBL" id="MDQ0904892.1"/>
    </source>
</evidence>
<reference evidence="2" key="1">
    <citation type="submission" date="2023-07" db="EMBL/GenBank/DDBJ databases">
        <title>Comparative genomics of wheat-associated soil bacteria to identify genetic determinants of phenazine resistance.</title>
        <authorList>
            <person name="Mouncey N."/>
        </authorList>
    </citation>
    <scope>NUCLEOTIDE SEQUENCE</scope>
    <source>
        <strain evidence="2">V4I22</strain>
    </source>
</reference>
<keyword evidence="1" id="KW-0812">Transmembrane</keyword>
<dbReference type="RefSeq" id="WP_306972401.1">
    <property type="nucleotide sequence ID" value="NZ_JAUSYQ010000002.1"/>
</dbReference>
<accession>A0AAW8F403</accession>
<proteinExistence type="predicted"/>